<dbReference type="NCBIfam" id="TIGR00079">
    <property type="entry name" value="pept_deformyl"/>
    <property type="match status" value="1"/>
</dbReference>
<feature type="active site" evidence="2">
    <location>
        <position position="142"/>
    </location>
</feature>
<dbReference type="RefSeq" id="WP_265766788.1">
    <property type="nucleotide sequence ID" value="NZ_JAGGJA010000009.1"/>
</dbReference>
<proteinExistence type="inferred from homology"/>
<keyword evidence="2" id="KW-0408">Iron</keyword>
<feature type="binding site" evidence="2">
    <location>
        <position position="99"/>
    </location>
    <ligand>
        <name>Fe cation</name>
        <dbReference type="ChEBI" id="CHEBI:24875"/>
    </ligand>
</feature>
<dbReference type="PRINTS" id="PR01576">
    <property type="entry name" value="PDEFORMYLASE"/>
</dbReference>
<dbReference type="HAMAP" id="MF_00163">
    <property type="entry name" value="Pep_deformylase"/>
    <property type="match status" value="1"/>
</dbReference>
<feature type="binding site" evidence="2">
    <location>
        <position position="141"/>
    </location>
    <ligand>
        <name>Fe cation</name>
        <dbReference type="ChEBI" id="CHEBI:24875"/>
    </ligand>
</feature>
<keyword evidence="2" id="KW-0479">Metal-binding</keyword>
<comment type="caution">
    <text evidence="3">The sequence shown here is derived from an EMBL/GenBank/DDBJ whole genome shotgun (WGS) entry which is preliminary data.</text>
</comment>
<keyword evidence="2" id="KW-0648">Protein biosynthesis</keyword>
<keyword evidence="2 3" id="KW-0378">Hydrolase</keyword>
<sequence>MSVLPIVTYDDDLLRQKAEKVKENSESFQQLIDDMFDTMYNSDGVGLAGPQVGKLKRLFVMDADPMAKEFDEPKQGPLVMINPEIIEAGEQEIQLDEGCLSIPDVNAPVKRPEDIVVEYLDRDFNKQRLEASGWLSRVIQHENDHLDGILFLDYLSVFKRKLFGSKLKSIASGDKEIDYPTVPKKAQV</sequence>
<dbReference type="PANTHER" id="PTHR10458">
    <property type="entry name" value="PEPTIDE DEFORMYLASE"/>
    <property type="match status" value="1"/>
</dbReference>
<keyword evidence="4" id="KW-1185">Reference proteome</keyword>
<dbReference type="InterPro" id="IPR036821">
    <property type="entry name" value="Peptide_deformylase_sf"/>
</dbReference>
<comment type="catalytic activity">
    <reaction evidence="2">
        <text>N-terminal N-formyl-L-methionyl-[peptide] + H2O = N-terminal L-methionyl-[peptide] + formate</text>
        <dbReference type="Rhea" id="RHEA:24420"/>
        <dbReference type="Rhea" id="RHEA-COMP:10639"/>
        <dbReference type="Rhea" id="RHEA-COMP:10640"/>
        <dbReference type="ChEBI" id="CHEBI:15377"/>
        <dbReference type="ChEBI" id="CHEBI:15740"/>
        <dbReference type="ChEBI" id="CHEBI:49298"/>
        <dbReference type="ChEBI" id="CHEBI:64731"/>
        <dbReference type="EC" id="3.5.1.88"/>
    </reaction>
</comment>
<comment type="similarity">
    <text evidence="1 2">Belongs to the polypeptide deformylase family.</text>
</comment>
<dbReference type="Gene3D" id="3.90.45.10">
    <property type="entry name" value="Peptide deformylase"/>
    <property type="match status" value="1"/>
</dbReference>
<protein>
    <recommendedName>
        <fullName evidence="2">Peptide deformylase</fullName>
        <shortName evidence="2">PDF</shortName>
        <ecNumber evidence="2">3.5.1.88</ecNumber>
    </recommendedName>
    <alternativeName>
        <fullName evidence="2">Polypeptide deformylase</fullName>
    </alternativeName>
</protein>
<dbReference type="Pfam" id="PF01327">
    <property type="entry name" value="Pep_deformylase"/>
    <property type="match status" value="1"/>
</dbReference>
<gene>
    <name evidence="2 3" type="primary">def</name>
    <name evidence="3" type="ORF">J6I44_14140</name>
</gene>
<feature type="binding site" evidence="2">
    <location>
        <position position="145"/>
    </location>
    <ligand>
        <name>Fe cation</name>
        <dbReference type="ChEBI" id="CHEBI:24875"/>
    </ligand>
</feature>
<evidence type="ECO:0000256" key="1">
    <source>
        <dbReference type="ARBA" id="ARBA00010759"/>
    </source>
</evidence>
<dbReference type="InterPro" id="IPR023635">
    <property type="entry name" value="Peptide_deformylase"/>
</dbReference>
<reference evidence="3 4" key="1">
    <citation type="submission" date="2021-03" db="EMBL/GenBank/DDBJ databases">
        <title>Aliifodinibius sp. nov., a new bacterium isolated from saline soil.</title>
        <authorList>
            <person name="Galisteo C."/>
            <person name="De La Haba R."/>
            <person name="Sanchez-Porro C."/>
            <person name="Ventosa A."/>
        </authorList>
    </citation>
    <scope>NUCLEOTIDE SEQUENCE [LARGE SCALE GENOMIC DNA]</scope>
    <source>
        <strain evidence="3 4">1BSP15-2V2</strain>
    </source>
</reference>
<dbReference type="EMBL" id="JAGGJA010000009">
    <property type="protein sequence ID" value="MCW9708002.1"/>
    <property type="molecule type" value="Genomic_DNA"/>
</dbReference>
<comment type="function">
    <text evidence="2">Removes the formyl group from the N-terminal Met of newly synthesized proteins. Requires at least a dipeptide for an efficient rate of reaction. N-terminal L-methionine is a prerequisite for activity but the enzyme has broad specificity at other positions.</text>
</comment>
<dbReference type="EC" id="3.5.1.88" evidence="2"/>
<evidence type="ECO:0000256" key="2">
    <source>
        <dbReference type="HAMAP-Rule" id="MF_00163"/>
    </source>
</evidence>
<organism evidence="3 4">
    <name type="scientific">Fodinibius salsisoli</name>
    <dbReference type="NCBI Taxonomy" id="2820877"/>
    <lineage>
        <taxon>Bacteria</taxon>
        <taxon>Pseudomonadati</taxon>
        <taxon>Balneolota</taxon>
        <taxon>Balneolia</taxon>
        <taxon>Balneolales</taxon>
        <taxon>Balneolaceae</taxon>
        <taxon>Fodinibius</taxon>
    </lineage>
</organism>
<dbReference type="SUPFAM" id="SSF56420">
    <property type="entry name" value="Peptide deformylase"/>
    <property type="match status" value="1"/>
</dbReference>
<evidence type="ECO:0000313" key="4">
    <source>
        <dbReference type="Proteomes" id="UP001207918"/>
    </source>
</evidence>
<dbReference type="PANTHER" id="PTHR10458:SF22">
    <property type="entry name" value="PEPTIDE DEFORMYLASE"/>
    <property type="match status" value="1"/>
</dbReference>
<name>A0ABT3PQ64_9BACT</name>
<dbReference type="NCBIfam" id="NF001159">
    <property type="entry name" value="PRK00150.1-3"/>
    <property type="match status" value="1"/>
</dbReference>
<dbReference type="GO" id="GO:0042586">
    <property type="term" value="F:peptide deformylase activity"/>
    <property type="evidence" value="ECO:0007669"/>
    <property type="project" value="UniProtKB-EC"/>
</dbReference>
<dbReference type="PIRSF" id="PIRSF004749">
    <property type="entry name" value="Pep_def"/>
    <property type="match status" value="1"/>
</dbReference>
<dbReference type="Proteomes" id="UP001207918">
    <property type="component" value="Unassembled WGS sequence"/>
</dbReference>
<evidence type="ECO:0000313" key="3">
    <source>
        <dbReference type="EMBL" id="MCW9708002.1"/>
    </source>
</evidence>
<dbReference type="CDD" id="cd00487">
    <property type="entry name" value="Pep_deformylase"/>
    <property type="match status" value="1"/>
</dbReference>
<accession>A0ABT3PQ64</accession>
<comment type="cofactor">
    <cofactor evidence="2">
        <name>Fe(2+)</name>
        <dbReference type="ChEBI" id="CHEBI:29033"/>
    </cofactor>
    <text evidence="2">Binds 1 Fe(2+) ion.</text>
</comment>